<keyword evidence="1" id="KW-0812">Transmembrane</keyword>
<proteinExistence type="predicted"/>
<dbReference type="VEuPathDB" id="HostDB:LOC118679018"/>
<comment type="caution">
    <text evidence="2">The sequence shown here is derived from an EMBL/GenBank/DDBJ whole genome shotgun (WGS) entry which is preliminary data.</text>
</comment>
<dbReference type="EMBL" id="JABWUV010000022">
    <property type="protein sequence ID" value="KAF6279059.1"/>
    <property type="molecule type" value="Genomic_DNA"/>
</dbReference>
<organism evidence="2 3">
    <name type="scientific">Myotis myotis</name>
    <name type="common">Greater mouse-eared bat</name>
    <name type="synonym">Vespertilio myotis</name>
    <dbReference type="NCBI Taxonomy" id="51298"/>
    <lineage>
        <taxon>Eukaryota</taxon>
        <taxon>Metazoa</taxon>
        <taxon>Chordata</taxon>
        <taxon>Craniata</taxon>
        <taxon>Vertebrata</taxon>
        <taxon>Euteleostomi</taxon>
        <taxon>Mammalia</taxon>
        <taxon>Eutheria</taxon>
        <taxon>Laurasiatheria</taxon>
        <taxon>Chiroptera</taxon>
        <taxon>Yangochiroptera</taxon>
        <taxon>Vespertilionidae</taxon>
        <taxon>Myotis</taxon>
    </lineage>
</organism>
<reference evidence="2 3" key="1">
    <citation type="journal article" date="2020" name="Nature">
        <title>Six reference-quality genomes reveal evolution of bat adaptations.</title>
        <authorList>
            <person name="Jebb D."/>
            <person name="Huang Z."/>
            <person name="Pippel M."/>
            <person name="Hughes G.M."/>
            <person name="Lavrichenko K."/>
            <person name="Devanna P."/>
            <person name="Winkler S."/>
            <person name="Jermiin L.S."/>
            <person name="Skirmuntt E.C."/>
            <person name="Katzourakis A."/>
            <person name="Burkitt-Gray L."/>
            <person name="Ray D.A."/>
            <person name="Sullivan K.A.M."/>
            <person name="Roscito J.G."/>
            <person name="Kirilenko B.M."/>
            <person name="Davalos L.M."/>
            <person name="Corthals A.P."/>
            <person name="Power M.L."/>
            <person name="Jones G."/>
            <person name="Ransome R.D."/>
            <person name="Dechmann D.K.N."/>
            <person name="Locatelli A.G."/>
            <person name="Puechmaille S.J."/>
            <person name="Fedrigo O."/>
            <person name="Jarvis E.D."/>
            <person name="Hiller M."/>
            <person name="Vernes S.C."/>
            <person name="Myers E.W."/>
            <person name="Teeling E.C."/>
        </authorList>
    </citation>
    <scope>NUCLEOTIDE SEQUENCE [LARGE SCALE GENOMIC DNA]</scope>
    <source>
        <strain evidence="2">MMyoMyo1</strain>
        <tissue evidence="2">Flight muscle</tissue>
    </source>
</reference>
<keyword evidence="3" id="KW-1185">Reference proteome</keyword>
<accession>A0A7J7RSF4</accession>
<keyword evidence="1" id="KW-1133">Transmembrane helix</keyword>
<sequence length="147" mass="16028">MKAAEWQLVRSRWEMVAGDRAPAPRRQRAPDSGSAVFQFRMSANSGLLPAAMVMPLFRLVMKERCQAAGKPYFERFRIVVAATGMAVDLFSLVLALGITRPVPTNTCVISGLAGCVITYIMKHSLRVGEVIEVLEVLLLARGVAPSP</sequence>
<feature type="transmembrane region" description="Helical" evidence="1">
    <location>
        <begin position="102"/>
        <end position="121"/>
    </location>
</feature>
<protein>
    <submittedName>
        <fullName evidence="2">Uncharacterized protein</fullName>
    </submittedName>
</protein>
<evidence type="ECO:0000256" key="1">
    <source>
        <dbReference type="SAM" id="Phobius"/>
    </source>
</evidence>
<evidence type="ECO:0000313" key="2">
    <source>
        <dbReference type="EMBL" id="KAF6279059.1"/>
    </source>
</evidence>
<feature type="transmembrane region" description="Helical" evidence="1">
    <location>
        <begin position="78"/>
        <end position="96"/>
    </location>
</feature>
<dbReference type="Proteomes" id="UP000527355">
    <property type="component" value="Unassembled WGS sequence"/>
</dbReference>
<dbReference type="AlphaFoldDB" id="A0A7J7RSF4"/>
<keyword evidence="1" id="KW-0472">Membrane</keyword>
<gene>
    <name evidence="2" type="ORF">mMyoMyo1_004068</name>
</gene>
<evidence type="ECO:0000313" key="3">
    <source>
        <dbReference type="Proteomes" id="UP000527355"/>
    </source>
</evidence>
<name>A0A7J7RSF4_MYOMY</name>